<dbReference type="AlphaFoldDB" id="A0A4Y2FPF4"/>
<comment type="caution">
    <text evidence="2">The sequence shown here is derived from an EMBL/GenBank/DDBJ whole genome shotgun (WGS) entry which is preliminary data.</text>
</comment>
<evidence type="ECO:0000313" key="3">
    <source>
        <dbReference type="Proteomes" id="UP000499080"/>
    </source>
</evidence>
<dbReference type="Proteomes" id="UP000499080">
    <property type="component" value="Unassembled WGS sequence"/>
</dbReference>
<evidence type="ECO:0000313" key="2">
    <source>
        <dbReference type="EMBL" id="GBM43063.1"/>
    </source>
</evidence>
<keyword evidence="3" id="KW-1185">Reference proteome</keyword>
<evidence type="ECO:0000259" key="1">
    <source>
        <dbReference type="Pfam" id="PF18701"/>
    </source>
</evidence>
<reference evidence="2 3" key="1">
    <citation type="journal article" date="2019" name="Sci. Rep.">
        <title>Orb-weaving spider Araneus ventricosus genome elucidates the spidroin gene catalogue.</title>
        <authorList>
            <person name="Kono N."/>
            <person name="Nakamura H."/>
            <person name="Ohtoshi R."/>
            <person name="Moran D.A.P."/>
            <person name="Shinohara A."/>
            <person name="Yoshida Y."/>
            <person name="Fujiwara M."/>
            <person name="Mori M."/>
            <person name="Tomita M."/>
            <person name="Arakawa K."/>
        </authorList>
    </citation>
    <scope>NUCLEOTIDE SEQUENCE [LARGE SCALE GENOMIC DNA]</scope>
</reference>
<name>A0A4Y2FPF4_ARAVE</name>
<dbReference type="PANTHER" id="PTHR47331">
    <property type="entry name" value="PHD-TYPE DOMAIN-CONTAINING PROTEIN"/>
    <property type="match status" value="1"/>
</dbReference>
<dbReference type="PANTHER" id="PTHR47331:SF1">
    <property type="entry name" value="GAG-LIKE PROTEIN"/>
    <property type="match status" value="1"/>
</dbReference>
<organism evidence="2 3">
    <name type="scientific">Araneus ventricosus</name>
    <name type="common">Orbweaver spider</name>
    <name type="synonym">Epeira ventricosa</name>
    <dbReference type="NCBI Taxonomy" id="182803"/>
    <lineage>
        <taxon>Eukaryota</taxon>
        <taxon>Metazoa</taxon>
        <taxon>Ecdysozoa</taxon>
        <taxon>Arthropoda</taxon>
        <taxon>Chelicerata</taxon>
        <taxon>Arachnida</taxon>
        <taxon>Araneae</taxon>
        <taxon>Araneomorphae</taxon>
        <taxon>Entelegynae</taxon>
        <taxon>Araneoidea</taxon>
        <taxon>Araneidae</taxon>
        <taxon>Araneus</taxon>
    </lineage>
</organism>
<dbReference type="EMBL" id="BGPR01001015">
    <property type="protein sequence ID" value="GBM43063.1"/>
    <property type="molecule type" value="Genomic_DNA"/>
</dbReference>
<dbReference type="InterPro" id="IPR040676">
    <property type="entry name" value="DUF5641"/>
</dbReference>
<dbReference type="OrthoDB" id="6419856at2759"/>
<proteinExistence type="predicted"/>
<sequence length="138" mass="15781">MFDIEDNLGPIDVLIRADVADQVDEFLNKRIKYRQQLITGIWKRFRSEVLGLLILRNEHKKQGREIKFDEVVLIGSGHVKCTDWPLGVVIELLPAKDGVTRLVCLQTYKGELVLPVQRIFLLGSFLILVQRLSKGNKA</sequence>
<gene>
    <name evidence="2" type="ORF">AVEN_126153_1</name>
</gene>
<feature type="domain" description="DUF5641" evidence="1">
    <location>
        <begin position="30"/>
        <end position="122"/>
    </location>
</feature>
<protein>
    <recommendedName>
        <fullName evidence="1">DUF5641 domain-containing protein</fullName>
    </recommendedName>
</protein>
<accession>A0A4Y2FPF4</accession>
<dbReference type="Pfam" id="PF18701">
    <property type="entry name" value="DUF5641"/>
    <property type="match status" value="1"/>
</dbReference>